<dbReference type="Proteomes" id="UP000242287">
    <property type="component" value="Unassembled WGS sequence"/>
</dbReference>
<evidence type="ECO:0000256" key="1">
    <source>
        <dbReference type="SAM" id="MobiDB-lite"/>
    </source>
</evidence>
<sequence>MVMWACMPSATIEQSSSSAVQPEPNTNTNTNAIATVMPIGEVTKIEESVSGLLSQTQGRIHEVQSQPQIQVQTQMQSPIPRQWQIQPQAQQMQALGTGTWPLKSPKLVPEIAFQVAPASPAQVVVSPPVGTSPVSPAPARGGAPTGGASASAVGPIVKTESVDYAATDIVKSPEIGSSGSGSMTSVQAKRVNVPLSPTAATVSPGASSTTMQKVKKKRKLDLSQMLIQADLRRFRANSGGGVASPLETKKSESVVSSPVAASVVVPVVAPVISVPTVVPAADPVPPAPRLVEESAPDATMGQGAATAAAAIDSARLPVDSSVIISGSGGGESPQVEPLGGVAAQEVVAREERDDGASTFVQQKVGTSEEQNQMLEKGERGSVERVQTQNIPPPPPPVVAEEIVETEDMTKAPSPVTPPAPPENVRAVAQTFVDHWQWMEYSWEVGALERQIEEGQTSAAPVDLGGRASTPPMEGVEENLSTGPYVGIGLRQQGDVGTGDATGMDVDFHDKSGGGLVVHGWPPDGVEVAAEDAEAERMVVDEEEGQGMQQERVVVGDDTVQVEKLRIGPREERKDAPPVSLPPPSLAAEQPLEGVTYDKDDGRQQSVTGVGGISIDRVEPPSPISGATDEGHDGVRQRSVSIQEQHKRGSEGSPMDVVRPVSPPKMLYPSTDSIKVPAVVRGLANNGKVTASFAVRPALHVALSRWVQRHHQSGLRYSTIWRDYHQYVWRLKVSYSDTSICVSFGCYPATDTALNLAMNRDELKWKEFVLWNRSSWPQNGGLHLSRVKGQRNVYPLSPPLVVTPDGLFDISQLIAVGANTFELNFSTNMSDQVFALIVHPPTPAQLEQFEAWRDRERAWKDWVADVTRPMEITIPPLLRLSDVPTGTTA</sequence>
<feature type="region of interest" description="Disordered" evidence="1">
    <location>
        <begin position="558"/>
        <end position="659"/>
    </location>
</feature>
<proteinExistence type="predicted"/>
<dbReference type="EMBL" id="KZ302232">
    <property type="protein sequence ID" value="PFH46119.1"/>
    <property type="molecule type" value="Genomic_DNA"/>
</dbReference>
<organism evidence="2 3">
    <name type="scientific">Amanita thiersii Skay4041</name>
    <dbReference type="NCBI Taxonomy" id="703135"/>
    <lineage>
        <taxon>Eukaryota</taxon>
        <taxon>Fungi</taxon>
        <taxon>Dikarya</taxon>
        <taxon>Basidiomycota</taxon>
        <taxon>Agaricomycotina</taxon>
        <taxon>Agaricomycetes</taxon>
        <taxon>Agaricomycetidae</taxon>
        <taxon>Agaricales</taxon>
        <taxon>Pluteineae</taxon>
        <taxon>Amanitaceae</taxon>
        <taxon>Amanita</taxon>
    </lineage>
</organism>
<dbReference type="OrthoDB" id="3062686at2759"/>
<keyword evidence="3" id="KW-1185">Reference proteome</keyword>
<reference evidence="2 3" key="1">
    <citation type="submission" date="2014-02" db="EMBL/GenBank/DDBJ databases">
        <title>Transposable element dynamics among asymbiotic and ectomycorrhizal Amanita fungi.</title>
        <authorList>
            <consortium name="DOE Joint Genome Institute"/>
            <person name="Hess J."/>
            <person name="Skrede I."/>
            <person name="Wolfe B."/>
            <person name="LaButti K."/>
            <person name="Ohm R.A."/>
            <person name="Grigoriev I.V."/>
            <person name="Pringle A."/>
        </authorList>
    </citation>
    <scope>NUCLEOTIDE SEQUENCE [LARGE SCALE GENOMIC DNA]</scope>
    <source>
        <strain evidence="2 3">SKay4041</strain>
    </source>
</reference>
<accession>A0A2A9N7M0</accession>
<feature type="region of interest" description="Disordered" evidence="1">
    <location>
        <begin position="129"/>
        <end position="151"/>
    </location>
</feature>
<feature type="compositionally biased region" description="Basic and acidic residues" evidence="1">
    <location>
        <begin position="560"/>
        <end position="575"/>
    </location>
</feature>
<protein>
    <submittedName>
        <fullName evidence="2">Uncharacterized protein</fullName>
    </submittedName>
</protein>
<name>A0A2A9N7M0_9AGAR</name>
<dbReference type="STRING" id="703135.A0A2A9N7M0"/>
<evidence type="ECO:0000313" key="3">
    <source>
        <dbReference type="Proteomes" id="UP000242287"/>
    </source>
</evidence>
<feature type="region of interest" description="Disordered" evidence="1">
    <location>
        <begin position="368"/>
        <end position="396"/>
    </location>
</feature>
<gene>
    <name evidence="2" type="ORF">AMATHDRAFT_88514</name>
</gene>
<dbReference type="AlphaFoldDB" id="A0A2A9N7M0"/>
<evidence type="ECO:0000313" key="2">
    <source>
        <dbReference type="EMBL" id="PFH46119.1"/>
    </source>
</evidence>